<reference evidence="2 3" key="1">
    <citation type="submission" date="2024-01" db="EMBL/GenBank/DDBJ databases">
        <title>The complete chloroplast genome sequence of Lithospermum erythrorhizon: insights into the phylogenetic relationship among Boraginaceae species and the maternal lineages of purple gromwells.</title>
        <authorList>
            <person name="Okada T."/>
            <person name="Watanabe K."/>
        </authorList>
    </citation>
    <scope>NUCLEOTIDE SEQUENCE [LARGE SCALE GENOMIC DNA]</scope>
</reference>
<feature type="compositionally biased region" description="Polar residues" evidence="1">
    <location>
        <begin position="119"/>
        <end position="132"/>
    </location>
</feature>
<protein>
    <submittedName>
        <fullName evidence="2">Uncharacterized protein</fullName>
    </submittedName>
</protein>
<gene>
    <name evidence="2" type="ORF">LIER_42348</name>
</gene>
<dbReference type="EMBL" id="BAABME010029060">
    <property type="protein sequence ID" value="GAA0183148.1"/>
    <property type="molecule type" value="Genomic_DNA"/>
</dbReference>
<accession>A0AAV3RN99</accession>
<organism evidence="2 3">
    <name type="scientific">Lithospermum erythrorhizon</name>
    <name type="common">Purple gromwell</name>
    <name type="synonym">Lithospermum officinale var. erythrorhizon</name>
    <dbReference type="NCBI Taxonomy" id="34254"/>
    <lineage>
        <taxon>Eukaryota</taxon>
        <taxon>Viridiplantae</taxon>
        <taxon>Streptophyta</taxon>
        <taxon>Embryophyta</taxon>
        <taxon>Tracheophyta</taxon>
        <taxon>Spermatophyta</taxon>
        <taxon>Magnoliopsida</taxon>
        <taxon>eudicotyledons</taxon>
        <taxon>Gunneridae</taxon>
        <taxon>Pentapetalae</taxon>
        <taxon>asterids</taxon>
        <taxon>lamiids</taxon>
        <taxon>Boraginales</taxon>
        <taxon>Boraginaceae</taxon>
        <taxon>Boraginoideae</taxon>
        <taxon>Lithospermeae</taxon>
        <taxon>Lithospermum</taxon>
    </lineage>
</organism>
<name>A0AAV3RN99_LITER</name>
<evidence type="ECO:0000256" key="1">
    <source>
        <dbReference type="SAM" id="MobiDB-lite"/>
    </source>
</evidence>
<keyword evidence="3" id="KW-1185">Reference proteome</keyword>
<feature type="region of interest" description="Disordered" evidence="1">
    <location>
        <begin position="119"/>
        <end position="142"/>
    </location>
</feature>
<sequence>MHLQLSLLQLGLHYSNGPFQIPRKVPEEQITTGVTALHQFLQSIDGSDTFQGGLQDMHLAPTLCQRSSHGLGTVDIGSISLLHNGMLACQGFETVLQSLCFPSLFVFEGLQLTLQLTSSRRGPTPAMDSTSPMKGCTGKRRPLSRATKKKILNLGGGVCARSVTLECMSITREYRNGTSAHPAPSQRAYYHTNGSQP</sequence>
<evidence type="ECO:0000313" key="3">
    <source>
        <dbReference type="Proteomes" id="UP001454036"/>
    </source>
</evidence>
<proteinExistence type="predicted"/>
<dbReference type="AlphaFoldDB" id="A0AAV3RN99"/>
<feature type="region of interest" description="Disordered" evidence="1">
    <location>
        <begin position="176"/>
        <end position="197"/>
    </location>
</feature>
<evidence type="ECO:0000313" key="2">
    <source>
        <dbReference type="EMBL" id="GAA0183148.1"/>
    </source>
</evidence>
<comment type="caution">
    <text evidence="2">The sequence shown here is derived from an EMBL/GenBank/DDBJ whole genome shotgun (WGS) entry which is preliminary data.</text>
</comment>
<dbReference type="Proteomes" id="UP001454036">
    <property type="component" value="Unassembled WGS sequence"/>
</dbReference>